<dbReference type="InterPro" id="IPR003709">
    <property type="entry name" value="VanY-like_core_dom"/>
</dbReference>
<reference evidence="3 4" key="1">
    <citation type="submission" date="2022-10" db="EMBL/GenBank/DDBJ databases">
        <title>Description of Fervidibacillus gen. nov. in the family Fervidibacillaceae fam. nov. with two species, Fervidibacillus albus sp. nov., and Fervidibacillus halotolerans sp. nov., isolated from tidal flat sediments.</title>
        <authorList>
            <person name="Kwon K.K."/>
            <person name="Yang S.-H."/>
        </authorList>
    </citation>
    <scope>NUCLEOTIDE SEQUENCE [LARGE SCALE GENOMIC DNA]</scope>
    <source>
        <strain evidence="3 4">DSM 23332</strain>
    </source>
</reference>
<dbReference type="CDD" id="cd14852">
    <property type="entry name" value="LD-carboxypeptidase"/>
    <property type="match status" value="1"/>
</dbReference>
<dbReference type="InterPro" id="IPR052179">
    <property type="entry name" value="DD-CPase-like"/>
</dbReference>
<proteinExistence type="predicted"/>
<dbReference type="PROSITE" id="PS51257">
    <property type="entry name" value="PROKAR_LIPOPROTEIN"/>
    <property type="match status" value="1"/>
</dbReference>
<protein>
    <submittedName>
        <fullName evidence="3">M15 family metallopeptidase</fullName>
    </submittedName>
</protein>
<name>A0ABT2WJ84_9BACI</name>
<evidence type="ECO:0000313" key="3">
    <source>
        <dbReference type="EMBL" id="MCU9595749.1"/>
    </source>
</evidence>
<dbReference type="PANTHER" id="PTHR34385:SF1">
    <property type="entry name" value="PEPTIDOGLYCAN L-ALANYL-D-GLUTAMATE ENDOPEPTIDASE CWLK"/>
    <property type="match status" value="1"/>
</dbReference>
<organism evidence="3 4">
    <name type="scientific">Pallidibacillus thermolactis</name>
    <dbReference type="NCBI Taxonomy" id="251051"/>
    <lineage>
        <taxon>Bacteria</taxon>
        <taxon>Bacillati</taxon>
        <taxon>Bacillota</taxon>
        <taxon>Bacilli</taxon>
        <taxon>Bacillales</taxon>
        <taxon>Bacillaceae</taxon>
        <taxon>Pallidibacillus</taxon>
    </lineage>
</organism>
<feature type="compositionally biased region" description="Basic and acidic residues" evidence="1">
    <location>
        <begin position="29"/>
        <end position="50"/>
    </location>
</feature>
<keyword evidence="4" id="KW-1185">Reference proteome</keyword>
<dbReference type="RefSeq" id="WP_173662268.1">
    <property type="nucleotide sequence ID" value="NZ_JAOUSE010000073.1"/>
</dbReference>
<accession>A0ABT2WJ84</accession>
<evidence type="ECO:0000313" key="4">
    <source>
        <dbReference type="Proteomes" id="UP001208656"/>
    </source>
</evidence>
<feature type="region of interest" description="Disordered" evidence="1">
    <location>
        <begin position="21"/>
        <end position="50"/>
    </location>
</feature>
<dbReference type="Gene3D" id="3.30.1380.10">
    <property type="match status" value="1"/>
</dbReference>
<dbReference type="EMBL" id="JAOUSE010000073">
    <property type="protein sequence ID" value="MCU9595749.1"/>
    <property type="molecule type" value="Genomic_DNA"/>
</dbReference>
<evidence type="ECO:0000256" key="1">
    <source>
        <dbReference type="SAM" id="MobiDB-lite"/>
    </source>
</evidence>
<comment type="caution">
    <text evidence="3">The sequence shown here is derived from an EMBL/GenBank/DDBJ whole genome shotgun (WGS) entry which is preliminary data.</text>
</comment>
<feature type="domain" description="D-alanyl-D-alanine carboxypeptidase-like core" evidence="2">
    <location>
        <begin position="117"/>
        <end position="247"/>
    </location>
</feature>
<dbReference type="Proteomes" id="UP001208656">
    <property type="component" value="Unassembled WGS sequence"/>
</dbReference>
<evidence type="ECO:0000259" key="2">
    <source>
        <dbReference type="Pfam" id="PF02557"/>
    </source>
</evidence>
<dbReference type="SUPFAM" id="SSF55166">
    <property type="entry name" value="Hedgehog/DD-peptidase"/>
    <property type="match status" value="1"/>
</dbReference>
<dbReference type="Pfam" id="PF02557">
    <property type="entry name" value="VanY"/>
    <property type="match status" value="1"/>
</dbReference>
<dbReference type="InterPro" id="IPR009045">
    <property type="entry name" value="Zn_M74/Hedgehog-like"/>
</dbReference>
<dbReference type="PANTHER" id="PTHR34385">
    <property type="entry name" value="D-ALANYL-D-ALANINE CARBOXYPEPTIDASE"/>
    <property type="match status" value="1"/>
</dbReference>
<sequence length="271" mass="30673">MKLKKLVIPIVIGTLLVGCSTEQSTDNKGQTERQEEKAKETSSNKTKTENSKEVLLEKKYFNEVEEVDGQQVIKNVDNILILVNKESALLPEGYRPSDLVIPDVRFPYTVEPSIEKAYMKKEAAEALEKMFAAAEEEGIYLFAVSGFRSYERQKVLFDAQIEKQGGDEQLAAQVVAVPGTSEHQTGLTMDISSESAGFALEEDFADTPEGQWLAENAHKYGFILRYPKGKEDITGYTFEPWHFRYVGEEPANIMFENNWTLEEFFENATEI</sequence>
<dbReference type="InterPro" id="IPR058193">
    <property type="entry name" value="VanY/YodJ_core_dom"/>
</dbReference>
<gene>
    <name evidence="3" type="ORF">OEV82_15085</name>
</gene>